<dbReference type="EMBL" id="JACQPB010000034">
    <property type="protein sequence ID" value="MBI4210487.1"/>
    <property type="molecule type" value="Genomic_DNA"/>
</dbReference>
<feature type="binding site" evidence="6">
    <location>
        <position position="349"/>
    </location>
    <ligand>
        <name>Zn(2+)</name>
        <dbReference type="ChEBI" id="CHEBI:29105"/>
    </ligand>
</feature>
<dbReference type="GO" id="GO:0046872">
    <property type="term" value="F:metal ion binding"/>
    <property type="evidence" value="ECO:0007669"/>
    <property type="project" value="UniProtKB-UniRule"/>
</dbReference>
<dbReference type="InterPro" id="IPR027417">
    <property type="entry name" value="P-loop_NTPase"/>
</dbReference>
<dbReference type="Pfam" id="PF04423">
    <property type="entry name" value="Rad50_zn_hook"/>
    <property type="match status" value="1"/>
</dbReference>
<keyword evidence="1 6" id="KW-0479">Metal-binding</keyword>
<evidence type="ECO:0000256" key="7">
    <source>
        <dbReference type="SAM" id="Coils"/>
    </source>
</evidence>
<keyword evidence="5 7" id="KW-0175">Coiled coil</keyword>
<evidence type="ECO:0000256" key="3">
    <source>
        <dbReference type="ARBA" id="ARBA00022833"/>
    </source>
</evidence>
<dbReference type="AlphaFoldDB" id="A0A8T3YLG7"/>
<accession>A0A8T3YLG7</accession>
<feature type="coiled-coil region" evidence="7">
    <location>
        <begin position="361"/>
        <end position="447"/>
    </location>
</feature>
<keyword evidence="3 6" id="KW-0862">Zinc</keyword>
<name>A0A8T3YLG7_9ARCH</name>
<dbReference type="Proteomes" id="UP000732298">
    <property type="component" value="Unassembled WGS sequence"/>
</dbReference>
<dbReference type="PANTHER" id="PTHR32114">
    <property type="entry name" value="ABC TRANSPORTER ABCH.3"/>
    <property type="match status" value="1"/>
</dbReference>
<sequence>MIKSIRLQNWKTHLDSTFEFVRGTNVIVGHMGSGKSSLMDAISFALYGTFPSQAARKVSLEETIMAKPIKQEKGTVTLSFEYAGKDYEVERTVKRNGISEAYLREGTRIISGPKMTEVTKKIEETLEATYDLFSRAIYSEQNQIDYFLKLSAAQRKEKLDELLGLDKYERVRANSVTLSNRLRKTADDRKAFLAEQKKKVDPKSLAEYEKRALEKKHELGKNAEELARLQEEGKAATARLKAMEEKQKLHNKLHEALITAKSRQESLSEQLAKLKRKLDRTGHEKAKESIAETEKKLALLTHLKKELATEKEHAEKDIAIAREGLAVQKNTLENAGKSLRNAETISGKCPVCKRPMDKHDREKLGEELEEESEKARKSIAELEKKLSAAQKNARELQEKTGKLDAEKETMQGSLLELRHAMEATEEAERCKKQLEELDAKTNETNAQIRKLGFDENGLAKERAAFYSVSERTAKLKSELKAAEELLKEIESSAKIMREAGERVKTLEGQVAATEKALEKLAIFASALRSTQAEMRGAMIQTINEAMDEIWPNVYPYEDFTSVRISVEEGSYEIMVRQLNGEWVRVDGILSGGERSAAALTIRIATSLVLTQNLGWIILDEPTHNLDANAVKELAGMLGGRLPALIEQVFIITHDKEMENAASGKLYVLEREKSKDGVTKVVSE</sequence>
<dbReference type="InterPro" id="IPR013134">
    <property type="entry name" value="Zn_hook_RAD50"/>
</dbReference>
<gene>
    <name evidence="9" type="ORF">HY544_03210</name>
</gene>
<protein>
    <submittedName>
        <fullName evidence="9">AAA family ATPase</fullName>
    </submittedName>
</protein>
<proteinExistence type="predicted"/>
<organism evidence="9 10">
    <name type="scientific">Candidatus Iainarchaeum sp</name>
    <dbReference type="NCBI Taxonomy" id="3101447"/>
    <lineage>
        <taxon>Archaea</taxon>
        <taxon>Candidatus Iainarchaeota</taxon>
        <taxon>Candidatus Iainarchaeia</taxon>
        <taxon>Candidatus Iainarchaeales</taxon>
        <taxon>Candidatus Iainarchaeaceae</taxon>
        <taxon>Candidatus Iainarchaeum</taxon>
    </lineage>
</organism>
<dbReference type="SUPFAM" id="SSF52540">
    <property type="entry name" value="P-loop containing nucleoside triphosphate hydrolases"/>
    <property type="match status" value="1"/>
</dbReference>
<evidence type="ECO:0000313" key="9">
    <source>
        <dbReference type="EMBL" id="MBI4210487.1"/>
    </source>
</evidence>
<feature type="binding site" evidence="6">
    <location>
        <position position="352"/>
    </location>
    <ligand>
        <name>Zn(2+)</name>
        <dbReference type="ChEBI" id="CHEBI:29105"/>
    </ligand>
</feature>
<dbReference type="PROSITE" id="PS51131">
    <property type="entry name" value="ZN_HOOK"/>
    <property type="match status" value="1"/>
</dbReference>
<evidence type="ECO:0000256" key="6">
    <source>
        <dbReference type="PROSITE-ProRule" id="PRU00471"/>
    </source>
</evidence>
<evidence type="ECO:0000256" key="2">
    <source>
        <dbReference type="ARBA" id="ARBA00022741"/>
    </source>
</evidence>
<dbReference type="SUPFAM" id="SSF75712">
    <property type="entry name" value="Rad50 coiled-coil Zn hook"/>
    <property type="match status" value="1"/>
</dbReference>
<evidence type="ECO:0000256" key="4">
    <source>
        <dbReference type="ARBA" id="ARBA00022840"/>
    </source>
</evidence>
<feature type="coiled-coil region" evidence="7">
    <location>
        <begin position="472"/>
        <end position="516"/>
    </location>
</feature>
<dbReference type="GO" id="GO:0005524">
    <property type="term" value="F:ATP binding"/>
    <property type="evidence" value="ECO:0007669"/>
    <property type="project" value="UniProtKB-KW"/>
</dbReference>
<feature type="coiled-coil region" evidence="7">
    <location>
        <begin position="226"/>
        <end position="324"/>
    </location>
</feature>
<reference evidence="9" key="1">
    <citation type="submission" date="2020-07" db="EMBL/GenBank/DDBJ databases">
        <title>Huge and variable diversity of episymbiotic CPR bacteria and DPANN archaea in groundwater ecosystems.</title>
        <authorList>
            <person name="He C.Y."/>
            <person name="Keren R."/>
            <person name="Whittaker M."/>
            <person name="Farag I.F."/>
            <person name="Doudna J."/>
            <person name="Cate J.H.D."/>
            <person name="Banfield J.F."/>
        </authorList>
    </citation>
    <scope>NUCLEOTIDE SEQUENCE</scope>
    <source>
        <strain evidence="9">NC_groundwater_1296_Ag_S-0.2um_52_80</strain>
    </source>
</reference>
<comment type="caution">
    <text evidence="9">The sequence shown here is derived from an EMBL/GenBank/DDBJ whole genome shotgun (WGS) entry which is preliminary data.</text>
</comment>
<dbReference type="Pfam" id="PF02463">
    <property type="entry name" value="SMC_N"/>
    <property type="match status" value="1"/>
</dbReference>
<keyword evidence="2" id="KW-0547">Nucleotide-binding</keyword>
<dbReference type="PANTHER" id="PTHR32114:SF2">
    <property type="entry name" value="ABC TRANSPORTER ABCH.3"/>
    <property type="match status" value="1"/>
</dbReference>
<evidence type="ECO:0000256" key="5">
    <source>
        <dbReference type="ARBA" id="ARBA00023054"/>
    </source>
</evidence>
<dbReference type="Gene3D" id="3.40.50.300">
    <property type="entry name" value="P-loop containing nucleotide triphosphate hydrolases"/>
    <property type="match status" value="2"/>
</dbReference>
<feature type="domain" description="Zinc-hook" evidence="8">
    <location>
        <begin position="301"/>
        <end position="401"/>
    </location>
</feature>
<evidence type="ECO:0000256" key="1">
    <source>
        <dbReference type="ARBA" id="ARBA00022723"/>
    </source>
</evidence>
<keyword evidence="4" id="KW-0067">ATP-binding</keyword>
<dbReference type="Gene3D" id="1.10.287.510">
    <property type="entry name" value="Helix hairpin bin"/>
    <property type="match status" value="1"/>
</dbReference>
<evidence type="ECO:0000313" key="10">
    <source>
        <dbReference type="Proteomes" id="UP000732298"/>
    </source>
</evidence>
<dbReference type="InterPro" id="IPR003395">
    <property type="entry name" value="RecF/RecN/SMC_N"/>
</dbReference>
<evidence type="ECO:0000259" key="8">
    <source>
        <dbReference type="PROSITE" id="PS51131"/>
    </source>
</evidence>